<dbReference type="CDD" id="cd06267">
    <property type="entry name" value="PBP1_LacI_sugar_binding-like"/>
    <property type="match status" value="1"/>
</dbReference>
<dbReference type="InterPro" id="IPR028082">
    <property type="entry name" value="Peripla_BP_I"/>
</dbReference>
<evidence type="ECO:0000313" key="6">
    <source>
        <dbReference type="EMBL" id="MFF3573186.1"/>
    </source>
</evidence>
<dbReference type="SUPFAM" id="SSF47413">
    <property type="entry name" value="lambda repressor-like DNA-binding domains"/>
    <property type="match status" value="1"/>
</dbReference>
<evidence type="ECO:0000256" key="4">
    <source>
        <dbReference type="SAM" id="MobiDB-lite"/>
    </source>
</evidence>
<feature type="region of interest" description="Disordered" evidence="4">
    <location>
        <begin position="1"/>
        <end position="20"/>
    </location>
</feature>
<dbReference type="Pfam" id="PF13377">
    <property type="entry name" value="Peripla_BP_3"/>
    <property type="match status" value="1"/>
</dbReference>
<dbReference type="CDD" id="cd01392">
    <property type="entry name" value="HTH_LacI"/>
    <property type="match status" value="1"/>
</dbReference>
<dbReference type="Pfam" id="PF00356">
    <property type="entry name" value="LacI"/>
    <property type="match status" value="1"/>
</dbReference>
<dbReference type="Proteomes" id="UP001601992">
    <property type="component" value="Unassembled WGS sequence"/>
</dbReference>
<reference evidence="6 7" key="1">
    <citation type="submission" date="2024-10" db="EMBL/GenBank/DDBJ databases">
        <title>The Natural Products Discovery Center: Release of the First 8490 Sequenced Strains for Exploring Actinobacteria Biosynthetic Diversity.</title>
        <authorList>
            <person name="Kalkreuter E."/>
            <person name="Kautsar S.A."/>
            <person name="Yang D."/>
            <person name="Bader C.D."/>
            <person name="Teijaro C.N."/>
            <person name="Fluegel L."/>
            <person name="Davis C.M."/>
            <person name="Simpson J.R."/>
            <person name="Lauterbach L."/>
            <person name="Steele A.D."/>
            <person name="Gui C."/>
            <person name="Meng S."/>
            <person name="Li G."/>
            <person name="Viehrig K."/>
            <person name="Ye F."/>
            <person name="Su P."/>
            <person name="Kiefer A.F."/>
            <person name="Nichols A."/>
            <person name="Cepeda A.J."/>
            <person name="Yan W."/>
            <person name="Fan B."/>
            <person name="Jiang Y."/>
            <person name="Adhikari A."/>
            <person name="Zheng C.-J."/>
            <person name="Schuster L."/>
            <person name="Cowan T.M."/>
            <person name="Smanski M.J."/>
            <person name="Chevrette M.G."/>
            <person name="De Carvalho L.P.S."/>
            <person name="Shen B."/>
        </authorList>
    </citation>
    <scope>NUCLEOTIDE SEQUENCE [LARGE SCALE GENOMIC DNA]</scope>
    <source>
        <strain evidence="6 7">NPDC002593</strain>
    </source>
</reference>
<keyword evidence="7" id="KW-1185">Reference proteome</keyword>
<evidence type="ECO:0000256" key="2">
    <source>
        <dbReference type="ARBA" id="ARBA00023125"/>
    </source>
</evidence>
<organism evidence="6 7">
    <name type="scientific">Nocardia jiangxiensis</name>
    <dbReference type="NCBI Taxonomy" id="282685"/>
    <lineage>
        <taxon>Bacteria</taxon>
        <taxon>Bacillati</taxon>
        <taxon>Actinomycetota</taxon>
        <taxon>Actinomycetes</taxon>
        <taxon>Mycobacteriales</taxon>
        <taxon>Nocardiaceae</taxon>
        <taxon>Nocardia</taxon>
    </lineage>
</organism>
<sequence length="358" mass="38148">MSALSGPRAPKSGPGAARPAATMREVAALAGVSIKTVSRVVRGEAGVSPELTTRVTEAAAMLDYRHNLAASTLRGRGQKTAAIGLVLLDVANPFAAAVHRAVEDFAHGRGTLVFAVSSDEDPDRQREVLEALLSRRVDGLVVMPVGTDHRVLLHEQMRGTPVVFVDRAPESAEFDSVTADNREGARRAVEHLAAQGHRRIAYLGDLHTIQTAAHRCAGYVEGLARTGIPLDPSLIHTDLHSPEAAATAAESLLTRPDRPTAVFSAQNLITTALLRTIGKHHLNHDIALVSFDDLPLADLITPPLTAITQDPTRIGHAAAELLFARLDGDTSPPQHRVIPTQLIPRGSGEIPARGPDRR</sequence>
<dbReference type="InterPro" id="IPR000843">
    <property type="entry name" value="HTH_LacI"/>
</dbReference>
<keyword evidence="3" id="KW-0804">Transcription</keyword>
<dbReference type="RefSeq" id="WP_387406315.1">
    <property type="nucleotide sequence ID" value="NZ_JBIAQY010000017.1"/>
</dbReference>
<dbReference type="Gene3D" id="3.40.50.2300">
    <property type="match status" value="2"/>
</dbReference>
<dbReference type="InterPro" id="IPR010982">
    <property type="entry name" value="Lambda_DNA-bd_dom_sf"/>
</dbReference>
<dbReference type="SMART" id="SM00354">
    <property type="entry name" value="HTH_LACI"/>
    <property type="match status" value="1"/>
</dbReference>
<evidence type="ECO:0000256" key="1">
    <source>
        <dbReference type="ARBA" id="ARBA00023015"/>
    </source>
</evidence>
<dbReference type="GO" id="GO:0003677">
    <property type="term" value="F:DNA binding"/>
    <property type="evidence" value="ECO:0007669"/>
    <property type="project" value="UniProtKB-KW"/>
</dbReference>
<dbReference type="Gene3D" id="1.10.260.40">
    <property type="entry name" value="lambda repressor-like DNA-binding domains"/>
    <property type="match status" value="1"/>
</dbReference>
<dbReference type="SUPFAM" id="SSF53822">
    <property type="entry name" value="Periplasmic binding protein-like I"/>
    <property type="match status" value="1"/>
</dbReference>
<dbReference type="EMBL" id="JBIAQY010000017">
    <property type="protein sequence ID" value="MFF3573186.1"/>
    <property type="molecule type" value="Genomic_DNA"/>
</dbReference>
<proteinExistence type="predicted"/>
<name>A0ABW6SDD5_9NOCA</name>
<evidence type="ECO:0000313" key="7">
    <source>
        <dbReference type="Proteomes" id="UP001601992"/>
    </source>
</evidence>
<dbReference type="PANTHER" id="PTHR30146:SF109">
    <property type="entry name" value="HTH-TYPE TRANSCRIPTIONAL REGULATOR GALS"/>
    <property type="match status" value="1"/>
</dbReference>
<protein>
    <submittedName>
        <fullName evidence="6">LacI family DNA-binding transcriptional regulator</fullName>
    </submittedName>
</protein>
<dbReference type="PANTHER" id="PTHR30146">
    <property type="entry name" value="LACI-RELATED TRANSCRIPTIONAL REPRESSOR"/>
    <property type="match status" value="1"/>
</dbReference>
<evidence type="ECO:0000259" key="5">
    <source>
        <dbReference type="PROSITE" id="PS50932"/>
    </source>
</evidence>
<keyword evidence="1" id="KW-0805">Transcription regulation</keyword>
<keyword evidence="2 6" id="KW-0238">DNA-binding</keyword>
<evidence type="ECO:0000256" key="3">
    <source>
        <dbReference type="ARBA" id="ARBA00023163"/>
    </source>
</evidence>
<dbReference type="InterPro" id="IPR046335">
    <property type="entry name" value="LacI/GalR-like_sensor"/>
</dbReference>
<gene>
    <name evidence="6" type="ORF">ACFYXQ_36040</name>
</gene>
<accession>A0ABW6SDD5</accession>
<dbReference type="PROSITE" id="PS50932">
    <property type="entry name" value="HTH_LACI_2"/>
    <property type="match status" value="1"/>
</dbReference>
<feature type="domain" description="HTH lacI-type" evidence="5">
    <location>
        <begin position="21"/>
        <end position="75"/>
    </location>
</feature>
<dbReference type="PROSITE" id="PS00356">
    <property type="entry name" value="HTH_LACI_1"/>
    <property type="match status" value="1"/>
</dbReference>
<comment type="caution">
    <text evidence="6">The sequence shown here is derived from an EMBL/GenBank/DDBJ whole genome shotgun (WGS) entry which is preliminary data.</text>
</comment>